<dbReference type="RefSeq" id="WP_190240328.1">
    <property type="nucleotide sequence ID" value="NZ_QFGA01000002.1"/>
</dbReference>
<dbReference type="NCBIfam" id="TIGR00072">
    <property type="entry name" value="hydrog_prot"/>
    <property type="match status" value="1"/>
</dbReference>
<accession>A0A4Y7R8W0</accession>
<reference evidence="5 6" key="1">
    <citation type="journal article" date="2018" name="Environ. Microbiol.">
        <title>Novel energy conservation strategies and behaviour of Pelotomaculum schinkii driving syntrophic propionate catabolism.</title>
        <authorList>
            <person name="Hidalgo-Ahumada C.A.P."/>
            <person name="Nobu M.K."/>
            <person name="Narihiro T."/>
            <person name="Tamaki H."/>
            <person name="Liu W.T."/>
            <person name="Kamagata Y."/>
            <person name="Stams A.J.M."/>
            <person name="Imachi H."/>
            <person name="Sousa D.Z."/>
        </authorList>
    </citation>
    <scope>NUCLEOTIDE SEQUENCE [LARGE SCALE GENOMIC DNA]</scope>
    <source>
        <strain evidence="5 6">HH</strain>
    </source>
</reference>
<evidence type="ECO:0000256" key="1">
    <source>
        <dbReference type="ARBA" id="ARBA00006814"/>
    </source>
</evidence>
<evidence type="ECO:0000313" key="5">
    <source>
        <dbReference type="EMBL" id="TEB05216.1"/>
    </source>
</evidence>
<keyword evidence="6" id="KW-1185">Reference proteome</keyword>
<evidence type="ECO:0000256" key="4">
    <source>
        <dbReference type="ARBA" id="ARBA00022801"/>
    </source>
</evidence>
<keyword evidence="3" id="KW-0064">Aspartyl protease</keyword>
<dbReference type="Proteomes" id="UP000298324">
    <property type="component" value="Unassembled WGS sequence"/>
</dbReference>
<proteinExistence type="inferred from homology"/>
<evidence type="ECO:0000256" key="2">
    <source>
        <dbReference type="ARBA" id="ARBA00022670"/>
    </source>
</evidence>
<sequence length="158" mass="17388">MDQENSKKVFVIGVGNLLLGDEGIGIHLIREMKKELLPRNVELVDGGTAGIDLLYWLEEADYAIIVDCVEAGAVPGAIFRVPGDELLIESTGQLISLHDINLSEVLLLATKMNKLPPTIIFGIQPEVIGYQTELSPTLQNTLPRLMQLIKKEILKIFA</sequence>
<dbReference type="CDD" id="cd06062">
    <property type="entry name" value="H2MP_MemB-H2up"/>
    <property type="match status" value="1"/>
</dbReference>
<protein>
    <submittedName>
        <fullName evidence="5">Hydrogenase 2 maturation protease</fullName>
        <ecNumber evidence="5">3.4.23.-</ecNumber>
    </submittedName>
</protein>
<dbReference type="PANTHER" id="PTHR30302">
    <property type="entry name" value="HYDROGENASE 1 MATURATION PROTEASE"/>
    <property type="match status" value="1"/>
</dbReference>
<evidence type="ECO:0000256" key="3">
    <source>
        <dbReference type="ARBA" id="ARBA00022750"/>
    </source>
</evidence>
<dbReference type="GO" id="GO:0008047">
    <property type="term" value="F:enzyme activator activity"/>
    <property type="evidence" value="ECO:0007669"/>
    <property type="project" value="InterPro"/>
</dbReference>
<comment type="similarity">
    <text evidence="1">Belongs to the peptidase A31 family.</text>
</comment>
<dbReference type="SUPFAM" id="SSF53163">
    <property type="entry name" value="HybD-like"/>
    <property type="match status" value="1"/>
</dbReference>
<gene>
    <name evidence="5" type="primary">hybD</name>
    <name evidence="5" type="ORF">Psch_02257</name>
</gene>
<dbReference type="PANTHER" id="PTHR30302:SF1">
    <property type="entry name" value="HYDROGENASE 2 MATURATION PROTEASE"/>
    <property type="match status" value="1"/>
</dbReference>
<dbReference type="Pfam" id="PF01750">
    <property type="entry name" value="HycI"/>
    <property type="match status" value="1"/>
</dbReference>
<name>A0A4Y7R8W0_9FIRM</name>
<organism evidence="5 6">
    <name type="scientific">Pelotomaculum schinkii</name>
    <dbReference type="NCBI Taxonomy" id="78350"/>
    <lineage>
        <taxon>Bacteria</taxon>
        <taxon>Bacillati</taxon>
        <taxon>Bacillota</taxon>
        <taxon>Clostridia</taxon>
        <taxon>Eubacteriales</taxon>
        <taxon>Desulfotomaculaceae</taxon>
        <taxon>Pelotomaculum</taxon>
    </lineage>
</organism>
<dbReference type="Gene3D" id="3.40.50.1450">
    <property type="entry name" value="HybD-like"/>
    <property type="match status" value="1"/>
</dbReference>
<dbReference type="EC" id="3.4.23.-" evidence="5"/>
<dbReference type="EMBL" id="QFGA01000002">
    <property type="protein sequence ID" value="TEB05216.1"/>
    <property type="molecule type" value="Genomic_DNA"/>
</dbReference>
<dbReference type="PRINTS" id="PR00446">
    <property type="entry name" value="HYDRGNUPTAKE"/>
</dbReference>
<evidence type="ECO:0000313" key="6">
    <source>
        <dbReference type="Proteomes" id="UP000298324"/>
    </source>
</evidence>
<keyword evidence="4 5" id="KW-0378">Hydrolase</keyword>
<dbReference type="InterPro" id="IPR023430">
    <property type="entry name" value="Pept_HybD-like_dom_sf"/>
</dbReference>
<dbReference type="InterPro" id="IPR000671">
    <property type="entry name" value="Peptidase_A31"/>
</dbReference>
<dbReference type="GO" id="GO:0016485">
    <property type="term" value="P:protein processing"/>
    <property type="evidence" value="ECO:0007669"/>
    <property type="project" value="TreeGrafter"/>
</dbReference>
<comment type="caution">
    <text evidence="5">The sequence shown here is derived from an EMBL/GenBank/DDBJ whole genome shotgun (WGS) entry which is preliminary data.</text>
</comment>
<dbReference type="GO" id="GO:0004190">
    <property type="term" value="F:aspartic-type endopeptidase activity"/>
    <property type="evidence" value="ECO:0007669"/>
    <property type="project" value="UniProtKB-KW"/>
</dbReference>
<keyword evidence="2 5" id="KW-0645">Protease</keyword>
<dbReference type="AlphaFoldDB" id="A0A4Y7R8W0"/>